<feature type="domain" description="Phosphoribosylformylglycinamidine synthase linker" evidence="5">
    <location>
        <begin position="280"/>
        <end position="328"/>
    </location>
</feature>
<feature type="domain" description="FGAR-AT PurM N-terminal-like" evidence="6">
    <location>
        <begin position="710"/>
        <end position="750"/>
    </location>
</feature>
<evidence type="ECO:0000256" key="1">
    <source>
        <dbReference type="ARBA" id="ARBA00022598"/>
    </source>
</evidence>
<dbReference type="GO" id="GO:0004642">
    <property type="term" value="F:phosphoribosylformylglycinamidine synthase activity"/>
    <property type="evidence" value="ECO:0007669"/>
    <property type="project" value="TreeGrafter"/>
</dbReference>
<accession>A0A1I7XAG5</accession>
<evidence type="ECO:0000256" key="2">
    <source>
        <dbReference type="ARBA" id="ARBA00022741"/>
    </source>
</evidence>
<dbReference type="SUPFAM" id="SSF52058">
    <property type="entry name" value="L domain-like"/>
    <property type="match status" value="1"/>
</dbReference>
<proteinExistence type="predicted"/>
<dbReference type="InterPro" id="IPR036921">
    <property type="entry name" value="PurM-like_N_sf"/>
</dbReference>
<dbReference type="SUPFAM" id="SSF109736">
    <property type="entry name" value="FGAM synthase PurL, linker domain"/>
    <property type="match status" value="1"/>
</dbReference>
<reference evidence="8" key="1">
    <citation type="submission" date="2016-11" db="UniProtKB">
        <authorList>
            <consortium name="WormBaseParasite"/>
        </authorList>
    </citation>
    <scope>IDENTIFICATION</scope>
</reference>
<dbReference type="GO" id="GO:0005524">
    <property type="term" value="F:ATP binding"/>
    <property type="evidence" value="ECO:0007669"/>
    <property type="project" value="UniProtKB-KW"/>
</dbReference>
<feature type="transmembrane region" description="Helical" evidence="4">
    <location>
        <begin position="544"/>
        <end position="566"/>
    </location>
</feature>
<keyword evidence="4" id="KW-0472">Membrane</keyword>
<protein>
    <submittedName>
        <fullName evidence="8">FGAR-AT_linker domain-containing protein</fullName>
    </submittedName>
</protein>
<dbReference type="Proteomes" id="UP000095283">
    <property type="component" value="Unplaced"/>
</dbReference>
<keyword evidence="1" id="KW-0436">Ligase</keyword>
<evidence type="ECO:0000259" key="5">
    <source>
        <dbReference type="Pfam" id="PF18072"/>
    </source>
</evidence>
<evidence type="ECO:0000313" key="7">
    <source>
        <dbReference type="Proteomes" id="UP000095283"/>
    </source>
</evidence>
<evidence type="ECO:0000259" key="6">
    <source>
        <dbReference type="Pfam" id="PF22689"/>
    </source>
</evidence>
<dbReference type="WBParaSite" id="Hba_14680">
    <property type="protein sequence ID" value="Hba_14680"/>
    <property type="gene ID" value="Hba_14680"/>
</dbReference>
<dbReference type="AlphaFoldDB" id="A0A1I7XAG5"/>
<sequence>MNEEVTCYYVQPNKYMTEFTLKELKDLLDENELDLSARGLTVVPKALPQLGRATEVDLRSNKIVTLPNEICTMTRLVRLDCEARKSAKKNTESYNDTKTVKKSSYLVKMFSFTFRWTLFLMMCLVLSSTVAILINCTQGGTDIARIKPLCSDLSKLSQFEKPSDHFLSNIRSSYSKIFVGYSSRIVSTVNIITNQWSKFYEDFAKSDIGRTINKYFYQVHTIFVNIILQLTRYAERLRTSIYHWWVRDGEKQLGEVVENLRIVGGVLYEMGKDVFYFIIGDANKELGLALDKTDLNYYEDLFINKLKRNPTDVELFDLAQSDSEHSRHWFFRGQLIVDGNERKDSLMTTIRETQDNSNNNNLIAFCDNSSAIRGFPSVKQLLPIDPSVSSPMCLMSKPRHLIYSAETHNFPTAVCPYQWQTGRVILSEGIKYFDIPYNSGAHEIAGVAGYAFGNLHLENYHMPWEDGNDKYPLGFSHPRQIAIEASNGASDYGNKFGEPVLCGFARSFGQRLPNGERSEYVKPIMLSGGIGAIGEYVLPHILPYYFLAFFLIFNILAHVISIWILVQFKEEMQKWDRSYIEWYEHVLKWENRILSYPFMIKELEEMENDACLVDPILVEKMFAVSKREKCKVSLVGHVTNEQRVTLKNFPDSLNITRHPVDFDTKVLGNRGKKVFHLSTVPLVHRTLQLPANLTTRLALDMVLRLPSVASKRYLTCKVDRSVTGLIARQQCVGPLHTPLADVAVVALSYFDKLR</sequence>
<dbReference type="Pfam" id="PF22689">
    <property type="entry name" value="FGAR-AT_PurM_N-like"/>
    <property type="match status" value="1"/>
</dbReference>
<keyword evidence="3" id="KW-0067">ATP-binding</keyword>
<keyword evidence="4" id="KW-1133">Transmembrane helix</keyword>
<evidence type="ECO:0000256" key="4">
    <source>
        <dbReference type="SAM" id="Phobius"/>
    </source>
</evidence>
<evidence type="ECO:0000256" key="3">
    <source>
        <dbReference type="ARBA" id="ARBA00022840"/>
    </source>
</evidence>
<evidence type="ECO:0000313" key="8">
    <source>
        <dbReference type="WBParaSite" id="Hba_14680"/>
    </source>
</evidence>
<dbReference type="PANTHER" id="PTHR10099:SF1">
    <property type="entry name" value="PHOSPHORIBOSYLFORMYLGLYCINAMIDINE SYNTHASE"/>
    <property type="match status" value="1"/>
</dbReference>
<dbReference type="GO" id="GO:0006164">
    <property type="term" value="P:purine nucleotide biosynthetic process"/>
    <property type="evidence" value="ECO:0007669"/>
    <property type="project" value="TreeGrafter"/>
</dbReference>
<dbReference type="Gene3D" id="3.30.1330.10">
    <property type="entry name" value="PurM-like, N-terminal domain"/>
    <property type="match status" value="1"/>
</dbReference>
<dbReference type="InterPro" id="IPR032675">
    <property type="entry name" value="LRR_dom_sf"/>
</dbReference>
<dbReference type="GO" id="GO:0005737">
    <property type="term" value="C:cytoplasm"/>
    <property type="evidence" value="ECO:0007669"/>
    <property type="project" value="TreeGrafter"/>
</dbReference>
<organism evidence="7 8">
    <name type="scientific">Heterorhabditis bacteriophora</name>
    <name type="common">Entomopathogenic nematode worm</name>
    <dbReference type="NCBI Taxonomy" id="37862"/>
    <lineage>
        <taxon>Eukaryota</taxon>
        <taxon>Metazoa</taxon>
        <taxon>Ecdysozoa</taxon>
        <taxon>Nematoda</taxon>
        <taxon>Chromadorea</taxon>
        <taxon>Rhabditida</taxon>
        <taxon>Rhabditina</taxon>
        <taxon>Rhabditomorpha</taxon>
        <taxon>Strongyloidea</taxon>
        <taxon>Heterorhabditidae</taxon>
        <taxon>Heterorhabditis</taxon>
    </lineage>
</organism>
<keyword evidence="7" id="KW-1185">Reference proteome</keyword>
<keyword evidence="2" id="KW-0547">Nucleotide-binding</keyword>
<dbReference type="InterPro" id="IPR055181">
    <property type="entry name" value="FGAR-AT_PurM_N-like"/>
</dbReference>
<feature type="transmembrane region" description="Helical" evidence="4">
    <location>
        <begin position="112"/>
        <end position="134"/>
    </location>
</feature>
<keyword evidence="4" id="KW-0812">Transmembrane</keyword>
<name>A0A1I7XAG5_HETBA</name>
<dbReference type="SUPFAM" id="SSF55326">
    <property type="entry name" value="PurM N-terminal domain-like"/>
    <property type="match status" value="2"/>
</dbReference>
<dbReference type="Pfam" id="PF18072">
    <property type="entry name" value="FGAR-AT_linker"/>
    <property type="match status" value="1"/>
</dbReference>
<dbReference type="Gene3D" id="3.80.10.10">
    <property type="entry name" value="Ribonuclease Inhibitor"/>
    <property type="match status" value="1"/>
</dbReference>
<dbReference type="Gene3D" id="1.10.8.750">
    <property type="entry name" value="Phosphoribosylformylglycinamidine synthase, linker domain"/>
    <property type="match status" value="1"/>
</dbReference>
<dbReference type="PANTHER" id="PTHR10099">
    <property type="entry name" value="PHOSPHORIBOSYLFORMYLGLYCINAMIDINE SYNTHASE"/>
    <property type="match status" value="1"/>
</dbReference>
<dbReference type="InterPro" id="IPR041609">
    <property type="entry name" value="PurL_linker"/>
</dbReference>